<dbReference type="EMBL" id="AP014545">
    <property type="protein sequence ID" value="BBB27042.1"/>
    <property type="molecule type" value="Genomic_DNA"/>
</dbReference>
<dbReference type="SMART" id="SM00220">
    <property type="entry name" value="S_TKc"/>
    <property type="match status" value="1"/>
</dbReference>
<dbReference type="EC" id="3.1.3.16" evidence="8"/>
<dbReference type="Pfam" id="PF13672">
    <property type="entry name" value="PP2C_2"/>
    <property type="match status" value="1"/>
</dbReference>
<evidence type="ECO:0000313" key="8">
    <source>
        <dbReference type="EMBL" id="BBB27042.1"/>
    </source>
</evidence>
<evidence type="ECO:0000256" key="3">
    <source>
        <dbReference type="ARBA" id="ARBA00022777"/>
    </source>
</evidence>
<gene>
    <name evidence="8" type="ORF">AMJAP_2453</name>
</gene>
<dbReference type="GO" id="GO:0004674">
    <property type="term" value="F:protein serine/threonine kinase activity"/>
    <property type="evidence" value="ECO:0007669"/>
    <property type="project" value="TreeGrafter"/>
</dbReference>
<feature type="domain" description="PPM-type phosphatase" evidence="7">
    <location>
        <begin position="19"/>
        <end position="246"/>
    </location>
</feature>
<name>A0A7R6PIA9_9GAMM</name>
<dbReference type="InterPro" id="IPR011009">
    <property type="entry name" value="Kinase-like_dom_sf"/>
</dbReference>
<keyword evidence="9" id="KW-1185">Reference proteome</keyword>
<dbReference type="InterPro" id="IPR036457">
    <property type="entry name" value="PPM-type-like_dom_sf"/>
</dbReference>
<dbReference type="SMART" id="SM00332">
    <property type="entry name" value="PP2Cc"/>
    <property type="match status" value="1"/>
</dbReference>
<dbReference type="RefSeq" id="WP_019620154.1">
    <property type="nucleotide sequence ID" value="NZ_AP014545.1"/>
</dbReference>
<protein>
    <submittedName>
        <fullName evidence="8">Protein phosphatase</fullName>
        <ecNumber evidence="8">3.1.3.16</ecNumber>
    </submittedName>
</protein>
<keyword evidence="2" id="KW-0547">Nucleotide-binding</keyword>
<keyword evidence="5" id="KW-0812">Transmembrane</keyword>
<evidence type="ECO:0000259" key="7">
    <source>
        <dbReference type="PROSITE" id="PS51746"/>
    </source>
</evidence>
<dbReference type="AlphaFoldDB" id="A0A7R6PIA9"/>
<dbReference type="KEGG" id="ajp:AMJAP_2453"/>
<evidence type="ECO:0000256" key="1">
    <source>
        <dbReference type="ARBA" id="ARBA00022679"/>
    </source>
</evidence>
<keyword evidence="4" id="KW-0067">ATP-binding</keyword>
<dbReference type="PROSITE" id="PS51746">
    <property type="entry name" value="PPM_2"/>
    <property type="match status" value="1"/>
</dbReference>
<keyword evidence="5" id="KW-0472">Membrane</keyword>
<dbReference type="CDD" id="cd00143">
    <property type="entry name" value="PP2Cc"/>
    <property type="match status" value="1"/>
</dbReference>
<organism evidence="8 9">
    <name type="scientific">Amphritea japonica ATCC BAA-1530</name>
    <dbReference type="NCBI Taxonomy" id="1278309"/>
    <lineage>
        <taxon>Bacteria</taxon>
        <taxon>Pseudomonadati</taxon>
        <taxon>Pseudomonadota</taxon>
        <taxon>Gammaproteobacteria</taxon>
        <taxon>Oceanospirillales</taxon>
        <taxon>Oceanospirillaceae</taxon>
        <taxon>Amphritea</taxon>
    </lineage>
</organism>
<accession>A0A7R6PIA9</accession>
<dbReference type="SUPFAM" id="SSF56112">
    <property type="entry name" value="Protein kinase-like (PK-like)"/>
    <property type="match status" value="1"/>
</dbReference>
<dbReference type="PANTHER" id="PTHR43289:SF6">
    <property type="entry name" value="SERINE_THREONINE-PROTEIN KINASE NEKL-3"/>
    <property type="match status" value="1"/>
</dbReference>
<proteinExistence type="predicted"/>
<sequence length="584" mass="66629">MNDLESQTIYLQDSVIKLSAGQRSDQGRKEQNEDCLGFFHPEGNLLATKGAAAVIADGVSTAEAGGEAARYCVQEFLSDYFDTPDIWTVSKSAQKVLTAINRLLYTRSHEYLSTSRGHICTLSVLVIKSKTAHLFHIGDSRIYLIRNNELELLTTDHTTQLNRKDSCLARAMGMDTHLEIDYLSMEIQQGDLFLLSTDGVHDSLTPAMLKQLSLASEDIQQNCEELLEAAYEAGSTDNLSCQLVRVDQLNDESINQMNDRLTLLPFPPELEQGMKIDGYLIEKELYASNRSQLYRVRDLETDQIWVMKTPSRNYEDDTAYIERFIMEEWVGSRIQSPHVVPVHIPNRAKNFLYYLMEFIEGVALDTWMIENPSPKPALVIKLVKQMAEGLKSFHQRETLHQDLKPSNIVVRPDNSAVIVDFGSVFVAGINEIFVPLERDRILGTMNYSDPVFRLGQNTGIKGDMFSLAAITYEMFTHKLPFGNALESCETPQQLEKLNYIPADRYNPIIPIWFDRALEKSMMINPTQRYDSIDQMMQDLTEPSPDFLVPREKVQKTPNALLFWQLMSLVWFMTALFTLIAFWLK</sequence>
<reference evidence="8 9" key="1">
    <citation type="journal article" date="2008" name="Int. J. Syst. Evol. Microbiol.">
        <title>Amphritea japonica sp. nov. and Amphritea balenae sp. nov., isolated from the sediment adjacent to sperm whale carcasses off Kagoshima, Japan.</title>
        <authorList>
            <person name="Miyazaki M."/>
            <person name="Nogi Y."/>
            <person name="Fujiwara Y."/>
            <person name="Kawato M."/>
            <person name="Nagahama T."/>
            <person name="Kubokawa K."/>
            <person name="Horikoshi K."/>
        </authorList>
    </citation>
    <scope>NUCLEOTIDE SEQUENCE [LARGE SCALE GENOMIC DNA]</scope>
    <source>
        <strain evidence="8 9">ATCC BAA-1530</strain>
    </source>
</reference>
<feature type="transmembrane region" description="Helical" evidence="5">
    <location>
        <begin position="560"/>
        <end position="583"/>
    </location>
</feature>
<dbReference type="PROSITE" id="PS50011">
    <property type="entry name" value="PROTEIN_KINASE_DOM"/>
    <property type="match status" value="1"/>
</dbReference>
<dbReference type="GO" id="GO:0005524">
    <property type="term" value="F:ATP binding"/>
    <property type="evidence" value="ECO:0007669"/>
    <property type="project" value="UniProtKB-KW"/>
</dbReference>
<dbReference type="PANTHER" id="PTHR43289">
    <property type="entry name" value="MITOGEN-ACTIVATED PROTEIN KINASE KINASE KINASE 20-RELATED"/>
    <property type="match status" value="1"/>
</dbReference>
<evidence type="ECO:0000256" key="5">
    <source>
        <dbReference type="SAM" id="Phobius"/>
    </source>
</evidence>
<keyword evidence="3" id="KW-0418">Kinase</keyword>
<evidence type="ECO:0000259" key="6">
    <source>
        <dbReference type="PROSITE" id="PS50011"/>
    </source>
</evidence>
<dbReference type="Gene3D" id="3.30.200.20">
    <property type="entry name" value="Phosphorylase Kinase, domain 1"/>
    <property type="match status" value="1"/>
</dbReference>
<evidence type="ECO:0000256" key="4">
    <source>
        <dbReference type="ARBA" id="ARBA00022840"/>
    </source>
</evidence>
<dbReference type="Proteomes" id="UP000595663">
    <property type="component" value="Chromosome"/>
</dbReference>
<dbReference type="Pfam" id="PF00069">
    <property type="entry name" value="Pkinase"/>
    <property type="match status" value="1"/>
</dbReference>
<keyword evidence="8" id="KW-0378">Hydrolase</keyword>
<feature type="domain" description="Protein kinase" evidence="6">
    <location>
        <begin position="279"/>
        <end position="547"/>
    </location>
</feature>
<dbReference type="Gene3D" id="3.60.40.10">
    <property type="entry name" value="PPM-type phosphatase domain"/>
    <property type="match status" value="1"/>
</dbReference>
<dbReference type="InterPro" id="IPR000719">
    <property type="entry name" value="Prot_kinase_dom"/>
</dbReference>
<dbReference type="SUPFAM" id="SSF81606">
    <property type="entry name" value="PP2C-like"/>
    <property type="match status" value="1"/>
</dbReference>
<dbReference type="InterPro" id="IPR001932">
    <property type="entry name" value="PPM-type_phosphatase-like_dom"/>
</dbReference>
<dbReference type="CDD" id="cd14014">
    <property type="entry name" value="STKc_PknB_like"/>
    <property type="match status" value="1"/>
</dbReference>
<keyword evidence="5" id="KW-1133">Transmembrane helix</keyword>
<keyword evidence="1" id="KW-0808">Transferase</keyword>
<evidence type="ECO:0000313" key="9">
    <source>
        <dbReference type="Proteomes" id="UP000595663"/>
    </source>
</evidence>
<evidence type="ECO:0000256" key="2">
    <source>
        <dbReference type="ARBA" id="ARBA00022741"/>
    </source>
</evidence>
<dbReference type="Gene3D" id="1.10.510.10">
    <property type="entry name" value="Transferase(Phosphotransferase) domain 1"/>
    <property type="match status" value="1"/>
</dbReference>
<dbReference type="OrthoDB" id="9801841at2"/>
<dbReference type="SMART" id="SM00331">
    <property type="entry name" value="PP2C_SIG"/>
    <property type="match status" value="1"/>
</dbReference>
<dbReference type="GO" id="GO:0004722">
    <property type="term" value="F:protein serine/threonine phosphatase activity"/>
    <property type="evidence" value="ECO:0007669"/>
    <property type="project" value="UniProtKB-EC"/>
</dbReference>